<evidence type="ECO:0000313" key="2">
    <source>
        <dbReference type="Proteomes" id="UP001501231"/>
    </source>
</evidence>
<dbReference type="EMBL" id="BAAARW010000011">
    <property type="protein sequence ID" value="GAA2416346.1"/>
    <property type="molecule type" value="Genomic_DNA"/>
</dbReference>
<evidence type="ECO:0008006" key="3">
    <source>
        <dbReference type="Google" id="ProtNLM"/>
    </source>
</evidence>
<evidence type="ECO:0000313" key="1">
    <source>
        <dbReference type="EMBL" id="GAA2416346.1"/>
    </source>
</evidence>
<dbReference type="RefSeq" id="WP_344589390.1">
    <property type="nucleotide sequence ID" value="NZ_BAAARW010000011.1"/>
</dbReference>
<reference evidence="1 2" key="1">
    <citation type="journal article" date="2019" name="Int. J. Syst. Evol. Microbiol.">
        <title>The Global Catalogue of Microorganisms (GCM) 10K type strain sequencing project: providing services to taxonomists for standard genome sequencing and annotation.</title>
        <authorList>
            <consortium name="The Broad Institute Genomics Platform"/>
            <consortium name="The Broad Institute Genome Sequencing Center for Infectious Disease"/>
            <person name="Wu L."/>
            <person name="Ma J."/>
        </authorList>
    </citation>
    <scope>NUCLEOTIDE SEQUENCE [LARGE SCALE GENOMIC DNA]</scope>
    <source>
        <strain evidence="1 2">JCM 3325</strain>
    </source>
</reference>
<organism evidence="1 2">
    <name type="scientific">Actinomadura vinacea</name>
    <dbReference type="NCBI Taxonomy" id="115336"/>
    <lineage>
        <taxon>Bacteria</taxon>
        <taxon>Bacillati</taxon>
        <taxon>Actinomycetota</taxon>
        <taxon>Actinomycetes</taxon>
        <taxon>Streptosporangiales</taxon>
        <taxon>Thermomonosporaceae</taxon>
        <taxon>Actinomadura</taxon>
    </lineage>
</organism>
<dbReference type="Proteomes" id="UP001501231">
    <property type="component" value="Unassembled WGS sequence"/>
</dbReference>
<keyword evidence="2" id="KW-1185">Reference proteome</keyword>
<comment type="caution">
    <text evidence="1">The sequence shown here is derived from an EMBL/GenBank/DDBJ whole genome shotgun (WGS) entry which is preliminary data.</text>
</comment>
<sequence length="884" mass="93798">MTMPRVDALHKAIKAGDARLVAELVAGLADEERRRAAQELPGLLSDLREADQSWMWRASATKSALLVAGAGCVSGPAAAAQWLGRADLRPRDAFGFDVRGHVALVVQATGDRPAGWRAEVGRRLAGRLRVTDQMGWGGDEAAWWTCALLLRSAGAPPPADDAFAVGFVRWTSPADLADHPFTDALIQRIFEVEAIGREIVRFAEGRHWRDALIARVERGELGREALLDGCLRRFLRGGAQGDLRWYAALHDRLAPDLGEATARLRDYLRLLPTAPVPVAEIALREVRRVDDAGGLDGAAYAEAAAALMFRPERKLVRAALPWLAESAGRGGDGARVDSVLSALAVAFGHEAAAVRERAVGIAVKHGAEAGERVRREVRDAAAALPHDLRERIAAVFGEVEAPAAEPAALPLMPPPAAFPGPIGSAAELAEEIAALLRAEPSWTDVERFTAGIVDLAHRDAEAARTALKGILQDGRTAWYMADDFDRFVYSPHAWPVLVARSFLVPKWRPEPTSPLRFDGHRTPRPYDPPMGLLLIRRMREIAAMVGRTPLLLATSTSTNGHLDPEELVARVERLEAAGLEPGPLDLAQALLRLPRDAALSGRARRLGSPAGKALVSWLEAGGLPDPVVELAVARLPEDPGLPPAALMGLVRPSGDVPDDLAPLSHHPGDNPFWRRTPEKYFSLGHFFSPVRWWPAMAPSHTELVAAHMLPRLAPALEFPSEQGAALLGLAESDGPTGVATGAALAYGLGVEPVRERAGAVDALLHMAARGRLPAAEVGTAAGTLAGHRAIKLNRVVAALGEAAAGGAQAAVWTAVEAALPAALAAHADKPVPGMADLLALGVRTAEVAGARGRVPDELAAAAGRGGSSRTVKEAVRLRDLLTRG</sequence>
<gene>
    <name evidence="1" type="ORF">GCM10010191_28420</name>
</gene>
<accession>A0ABN3IZ66</accession>
<name>A0ABN3IZ66_9ACTN</name>
<proteinExistence type="predicted"/>
<protein>
    <recommendedName>
        <fullName evidence="3">Secreted protein</fullName>
    </recommendedName>
</protein>